<reference evidence="1" key="1">
    <citation type="submission" date="2024-03" db="EMBL/GenBank/DDBJ databases">
        <title>Complete genome sequence of Sulfurisphaera javensis strain KD-1.</title>
        <authorList>
            <person name="Sakai H."/>
            <person name="Nur N."/>
            <person name="Suwanto A."/>
            <person name="Kurosawa N."/>
        </authorList>
    </citation>
    <scope>NUCLEOTIDE SEQUENCE</scope>
    <source>
        <strain evidence="1">KD-1</strain>
    </source>
</reference>
<name>A0AAT9GQK7_9CREN</name>
<evidence type="ECO:0000313" key="1">
    <source>
        <dbReference type="EMBL" id="BFH73201.1"/>
    </source>
</evidence>
<proteinExistence type="predicted"/>
<accession>A0AAT9GQK7</accession>
<evidence type="ECO:0008006" key="2">
    <source>
        <dbReference type="Google" id="ProtNLM"/>
    </source>
</evidence>
<dbReference type="EMBL" id="AP031322">
    <property type="protein sequence ID" value="BFH73201.1"/>
    <property type="molecule type" value="Genomic_DNA"/>
</dbReference>
<organism evidence="1">
    <name type="scientific">Sulfurisphaera javensis</name>
    <dbReference type="NCBI Taxonomy" id="2049879"/>
    <lineage>
        <taxon>Archaea</taxon>
        <taxon>Thermoproteota</taxon>
        <taxon>Thermoprotei</taxon>
        <taxon>Sulfolobales</taxon>
        <taxon>Sulfolobaceae</taxon>
        <taxon>Sulfurisphaera</taxon>
    </lineage>
</organism>
<gene>
    <name evidence="1" type="ORF">SJAV_11450</name>
</gene>
<protein>
    <recommendedName>
        <fullName evidence="2">Transposase</fullName>
    </recommendedName>
</protein>
<dbReference type="KEGG" id="sjv:SJAV_11450"/>
<dbReference type="AlphaFoldDB" id="A0AAT9GQK7"/>
<sequence>MYANGMSMIISRVLNVPLGTVFTWIKRYGKRKYEKLVDLWSKARDVVGEMWTYLKRNKEAFYK</sequence>